<accession>A0A934J5E9</accession>
<keyword evidence="1" id="KW-0472">Membrane</keyword>
<feature type="transmembrane region" description="Helical" evidence="1">
    <location>
        <begin position="43"/>
        <end position="62"/>
    </location>
</feature>
<reference evidence="2" key="1">
    <citation type="submission" date="2020-12" db="EMBL/GenBank/DDBJ databases">
        <authorList>
            <person name="Huq M.A."/>
        </authorList>
    </citation>
    <scope>NUCLEOTIDE SEQUENCE</scope>
    <source>
        <strain evidence="2">MAHUQ-46</strain>
    </source>
</reference>
<protein>
    <submittedName>
        <fullName evidence="2">Uncharacterized protein</fullName>
    </submittedName>
</protein>
<feature type="transmembrane region" description="Helical" evidence="1">
    <location>
        <begin position="69"/>
        <end position="91"/>
    </location>
</feature>
<feature type="transmembrane region" description="Helical" evidence="1">
    <location>
        <begin position="21"/>
        <end position="37"/>
    </location>
</feature>
<organism evidence="2 3">
    <name type="scientific">Paenibacillus roseus</name>
    <dbReference type="NCBI Taxonomy" id="2798579"/>
    <lineage>
        <taxon>Bacteria</taxon>
        <taxon>Bacillati</taxon>
        <taxon>Bacillota</taxon>
        <taxon>Bacilli</taxon>
        <taxon>Bacillales</taxon>
        <taxon>Paenibacillaceae</taxon>
        <taxon>Paenibacillus</taxon>
    </lineage>
</organism>
<comment type="caution">
    <text evidence="2">The sequence shown here is derived from an EMBL/GenBank/DDBJ whole genome shotgun (WGS) entry which is preliminary data.</text>
</comment>
<evidence type="ECO:0000313" key="3">
    <source>
        <dbReference type="Proteomes" id="UP000640274"/>
    </source>
</evidence>
<dbReference type="EMBL" id="JAELUP010000103">
    <property type="protein sequence ID" value="MBJ6363614.1"/>
    <property type="molecule type" value="Genomic_DNA"/>
</dbReference>
<name>A0A934J5E9_9BACL</name>
<sequence>MESVKYAEQELAAGFKKNKPLTVFLALLCPGAGHLYLGEPSRAIWFMTLFFTNSIFLIFTLESLGQFRALIAACLFSVGVVVYAINILNALQQVNLVNVMDQLKYFEETEADGRY</sequence>
<keyword evidence="3" id="KW-1185">Reference proteome</keyword>
<evidence type="ECO:0000313" key="2">
    <source>
        <dbReference type="EMBL" id="MBJ6363614.1"/>
    </source>
</evidence>
<keyword evidence="1" id="KW-1133">Transmembrane helix</keyword>
<proteinExistence type="predicted"/>
<dbReference type="Proteomes" id="UP000640274">
    <property type="component" value="Unassembled WGS sequence"/>
</dbReference>
<keyword evidence="1" id="KW-0812">Transmembrane</keyword>
<evidence type="ECO:0000256" key="1">
    <source>
        <dbReference type="SAM" id="Phobius"/>
    </source>
</evidence>
<gene>
    <name evidence="2" type="ORF">JFN88_20605</name>
</gene>
<dbReference type="RefSeq" id="WP_199021144.1">
    <property type="nucleotide sequence ID" value="NZ_JAELUP010000103.1"/>
</dbReference>
<dbReference type="AlphaFoldDB" id="A0A934J5E9"/>